<evidence type="ECO:0000256" key="1">
    <source>
        <dbReference type="SAM" id="SignalP"/>
    </source>
</evidence>
<reference evidence="2 3" key="1">
    <citation type="submission" date="2024-11" db="EMBL/GenBank/DDBJ databases">
        <title>Chromosome-level genome assembly of the freshwater bivalve Anodonta woodiana.</title>
        <authorList>
            <person name="Chen X."/>
        </authorList>
    </citation>
    <scope>NUCLEOTIDE SEQUENCE [LARGE SCALE GENOMIC DNA]</scope>
    <source>
        <strain evidence="2">MN2024</strain>
        <tissue evidence="2">Gills</tissue>
    </source>
</reference>
<sequence>MINLHFYWTVGSIHVLPIQASCPCWTNFRCHDGFSCSADQDAACIDRHCTCLTTHTCTHTSDCRDISACRANLRHHEICYQGKCHCADITDVIGGVVG</sequence>
<feature type="chain" id="PRO_5044742731" evidence="1">
    <location>
        <begin position="21"/>
        <end position="98"/>
    </location>
</feature>
<gene>
    <name evidence="2" type="ORF">ACJMK2_004641</name>
</gene>
<name>A0ABD3Y1W4_SINWO</name>
<comment type="caution">
    <text evidence="2">The sequence shown here is derived from an EMBL/GenBank/DDBJ whole genome shotgun (WGS) entry which is preliminary data.</text>
</comment>
<keyword evidence="3" id="KW-1185">Reference proteome</keyword>
<organism evidence="2 3">
    <name type="scientific">Sinanodonta woodiana</name>
    <name type="common">Chinese pond mussel</name>
    <name type="synonym">Anodonta woodiana</name>
    <dbReference type="NCBI Taxonomy" id="1069815"/>
    <lineage>
        <taxon>Eukaryota</taxon>
        <taxon>Metazoa</taxon>
        <taxon>Spiralia</taxon>
        <taxon>Lophotrochozoa</taxon>
        <taxon>Mollusca</taxon>
        <taxon>Bivalvia</taxon>
        <taxon>Autobranchia</taxon>
        <taxon>Heteroconchia</taxon>
        <taxon>Palaeoheterodonta</taxon>
        <taxon>Unionida</taxon>
        <taxon>Unionoidea</taxon>
        <taxon>Unionidae</taxon>
        <taxon>Unioninae</taxon>
        <taxon>Sinanodonta</taxon>
    </lineage>
</organism>
<evidence type="ECO:0000313" key="2">
    <source>
        <dbReference type="EMBL" id="KAL3892434.1"/>
    </source>
</evidence>
<evidence type="ECO:0000313" key="3">
    <source>
        <dbReference type="Proteomes" id="UP001634394"/>
    </source>
</evidence>
<protein>
    <submittedName>
        <fullName evidence="2">Uncharacterized protein</fullName>
    </submittedName>
</protein>
<dbReference type="EMBL" id="JBJQND010000001">
    <property type="protein sequence ID" value="KAL3892434.1"/>
    <property type="molecule type" value="Genomic_DNA"/>
</dbReference>
<keyword evidence="1" id="KW-0732">Signal</keyword>
<accession>A0ABD3Y1W4</accession>
<dbReference type="Proteomes" id="UP001634394">
    <property type="component" value="Unassembled WGS sequence"/>
</dbReference>
<feature type="signal peptide" evidence="1">
    <location>
        <begin position="1"/>
        <end position="20"/>
    </location>
</feature>
<dbReference type="AlphaFoldDB" id="A0ABD3Y1W4"/>
<proteinExistence type="predicted"/>